<evidence type="ECO:0000256" key="3">
    <source>
        <dbReference type="ARBA" id="ARBA00023015"/>
    </source>
</evidence>
<protein>
    <submittedName>
        <fullName evidence="10">T-box transcription factor</fullName>
    </submittedName>
</protein>
<keyword evidence="6 7" id="KW-0539">Nucleus</keyword>
<evidence type="ECO:0000256" key="5">
    <source>
        <dbReference type="ARBA" id="ARBA00023163"/>
    </source>
</evidence>
<evidence type="ECO:0000313" key="11">
    <source>
        <dbReference type="Proteomes" id="UP000055048"/>
    </source>
</evidence>
<dbReference type="CDD" id="cd00182">
    <property type="entry name" value="T-box"/>
    <property type="match status" value="1"/>
</dbReference>
<feature type="compositionally biased region" description="Basic and acidic residues" evidence="8">
    <location>
        <begin position="7"/>
        <end position="17"/>
    </location>
</feature>
<feature type="non-terminal residue" evidence="10">
    <location>
        <position position="429"/>
    </location>
</feature>
<dbReference type="SMART" id="SM00425">
    <property type="entry name" value="TBOX"/>
    <property type="match status" value="1"/>
</dbReference>
<dbReference type="Proteomes" id="UP000055048">
    <property type="component" value="Unassembled WGS sequence"/>
</dbReference>
<dbReference type="GO" id="GO:0000981">
    <property type="term" value="F:DNA-binding transcription factor activity, RNA polymerase II-specific"/>
    <property type="evidence" value="ECO:0007669"/>
    <property type="project" value="TreeGrafter"/>
</dbReference>
<dbReference type="AlphaFoldDB" id="A0A0V0UCB8"/>
<dbReference type="Gene3D" id="2.60.40.820">
    <property type="entry name" value="Transcription factor, T-box"/>
    <property type="match status" value="1"/>
</dbReference>
<keyword evidence="11" id="KW-1185">Reference proteome</keyword>
<organism evidence="10 11">
    <name type="scientific">Trichinella murrelli</name>
    <dbReference type="NCBI Taxonomy" id="144512"/>
    <lineage>
        <taxon>Eukaryota</taxon>
        <taxon>Metazoa</taxon>
        <taxon>Ecdysozoa</taxon>
        <taxon>Nematoda</taxon>
        <taxon>Enoplea</taxon>
        <taxon>Dorylaimia</taxon>
        <taxon>Trichinellida</taxon>
        <taxon>Trichinellidae</taxon>
        <taxon>Trichinella</taxon>
    </lineage>
</organism>
<dbReference type="GO" id="GO:0001708">
    <property type="term" value="P:cell fate specification"/>
    <property type="evidence" value="ECO:0007669"/>
    <property type="project" value="TreeGrafter"/>
</dbReference>
<dbReference type="Pfam" id="PF00907">
    <property type="entry name" value="T-box"/>
    <property type="match status" value="1"/>
</dbReference>
<dbReference type="PROSITE" id="PS01264">
    <property type="entry name" value="TBOX_2"/>
    <property type="match status" value="1"/>
</dbReference>
<dbReference type="PROSITE" id="PS01283">
    <property type="entry name" value="TBOX_1"/>
    <property type="match status" value="1"/>
</dbReference>
<dbReference type="InterPro" id="IPR036960">
    <property type="entry name" value="T-box_sf"/>
</dbReference>
<evidence type="ECO:0000313" key="10">
    <source>
        <dbReference type="EMBL" id="KRX49022.1"/>
    </source>
</evidence>
<reference evidence="10 11" key="1">
    <citation type="submission" date="2015-01" db="EMBL/GenBank/DDBJ databases">
        <title>Evolution of Trichinella species and genotypes.</title>
        <authorList>
            <person name="Korhonen P.K."/>
            <person name="Edoardo P."/>
            <person name="Giuseppe L.R."/>
            <person name="Gasser R.B."/>
        </authorList>
    </citation>
    <scope>NUCLEOTIDE SEQUENCE [LARGE SCALE GENOMIC DNA]</scope>
    <source>
        <strain evidence="10">ISS417</strain>
    </source>
</reference>
<feature type="domain" description="T-box" evidence="9">
    <location>
        <begin position="28"/>
        <end position="214"/>
    </location>
</feature>
<dbReference type="InterPro" id="IPR018186">
    <property type="entry name" value="TF_T-box_CS"/>
</dbReference>
<accession>A0A0V0UCB8</accession>
<evidence type="ECO:0000256" key="4">
    <source>
        <dbReference type="ARBA" id="ARBA00023125"/>
    </source>
</evidence>
<evidence type="ECO:0000256" key="2">
    <source>
        <dbReference type="ARBA" id="ARBA00022473"/>
    </source>
</evidence>
<dbReference type="PANTHER" id="PTHR11267:SF181">
    <property type="entry name" value="OPTOMOTOR-BLIND PROTEIN"/>
    <property type="match status" value="1"/>
</dbReference>
<dbReference type="OrthoDB" id="6119313at2759"/>
<keyword evidence="4 7" id="KW-0238">DNA-binding</keyword>
<comment type="caution">
    <text evidence="7">Lacks conserved residue(s) required for the propagation of feature annotation.</text>
</comment>
<keyword evidence="5" id="KW-0804">Transcription</keyword>
<dbReference type="InterPro" id="IPR046360">
    <property type="entry name" value="T-box_DNA-bd"/>
</dbReference>
<dbReference type="GO" id="GO:0005634">
    <property type="term" value="C:nucleus"/>
    <property type="evidence" value="ECO:0007669"/>
    <property type="project" value="UniProtKB-SubCell"/>
</dbReference>
<dbReference type="GO" id="GO:0000978">
    <property type="term" value="F:RNA polymerase II cis-regulatory region sequence-specific DNA binding"/>
    <property type="evidence" value="ECO:0007669"/>
    <property type="project" value="InterPro"/>
</dbReference>
<comment type="caution">
    <text evidence="10">The sequence shown here is derived from an EMBL/GenBank/DDBJ whole genome shotgun (WGS) entry which is preliminary data.</text>
</comment>
<evidence type="ECO:0000256" key="8">
    <source>
        <dbReference type="SAM" id="MobiDB-lite"/>
    </source>
</evidence>
<gene>
    <name evidence="10" type="primary">TBX3</name>
    <name evidence="10" type="ORF">T05_7028</name>
</gene>
<comment type="subcellular location">
    <subcellularLocation>
        <location evidence="1 7">Nucleus</location>
    </subcellularLocation>
</comment>
<dbReference type="FunFam" id="2.60.40.820:FF:000010">
    <property type="entry name" value="T-box transcription factor TBX6"/>
    <property type="match status" value="1"/>
</dbReference>
<dbReference type="PROSITE" id="PS50252">
    <property type="entry name" value="TBOX_3"/>
    <property type="match status" value="1"/>
</dbReference>
<dbReference type="PANTHER" id="PTHR11267">
    <property type="entry name" value="T-BOX PROTEIN-RELATED"/>
    <property type="match status" value="1"/>
</dbReference>
<evidence type="ECO:0000256" key="1">
    <source>
        <dbReference type="ARBA" id="ARBA00004123"/>
    </source>
</evidence>
<dbReference type="STRING" id="144512.A0A0V0UCB8"/>
<name>A0A0V0UCB8_9BILA</name>
<evidence type="ECO:0000256" key="7">
    <source>
        <dbReference type="PROSITE-ProRule" id="PRU00201"/>
    </source>
</evidence>
<evidence type="ECO:0000259" key="9">
    <source>
        <dbReference type="PROSITE" id="PS50252"/>
    </source>
</evidence>
<dbReference type="PRINTS" id="PR00937">
    <property type="entry name" value="TBOX"/>
</dbReference>
<keyword evidence="3" id="KW-0805">Transcription regulation</keyword>
<dbReference type="InterPro" id="IPR008967">
    <property type="entry name" value="p53-like_TF_DNA-bd_sf"/>
</dbReference>
<feature type="region of interest" description="Disordered" evidence="8">
    <location>
        <begin position="1"/>
        <end position="23"/>
    </location>
</feature>
<sequence length="429" mass="47810">MMMMMLNKEKDTNDEKPSPSGENATVELENANLWKKFHQHSTEMIVTKGGRRMFPTLRYVASGLDPNATYSIFLQLIATSEWRYKFSSGRWAVAGRADPSAFQATSSQMYMHPDSPASGRIWMKQSISFHRLKLTNNPHGNQGHILLHSMHHYIPVITIVRLHEFYPHPSNGASQIVARCSFPETQFYAVTAYQNEKVIQLKIDHNPFAKGFRESGNAKRATTADDDPGILKLTSDYFQKRELFQNYHFSEMKRPRSSTEKSESDFTLSPVTSVETAEKVNCAQEPTEPTEEKITTQPPLVAPTPLMLSLPALNLQTQSALWSASAYGGGILTTPGLLAPQLMVLPPAVPTQPLAAWHPSPQTLGLMSSSPYAFNRLQAHLFYFLFLSIDCFYICNRNVSLVINLSSGVLGNPTSQKCSGDFGLGCKAL</sequence>
<dbReference type="GO" id="GO:0045893">
    <property type="term" value="P:positive regulation of DNA-templated transcription"/>
    <property type="evidence" value="ECO:0007669"/>
    <property type="project" value="InterPro"/>
</dbReference>
<dbReference type="EMBL" id="JYDJ01000021">
    <property type="protein sequence ID" value="KRX49022.1"/>
    <property type="molecule type" value="Genomic_DNA"/>
</dbReference>
<dbReference type="InterPro" id="IPR001699">
    <property type="entry name" value="TF_T-box"/>
</dbReference>
<proteinExistence type="predicted"/>
<evidence type="ECO:0000256" key="6">
    <source>
        <dbReference type="ARBA" id="ARBA00023242"/>
    </source>
</evidence>
<keyword evidence="2" id="KW-0217">Developmental protein</keyword>
<dbReference type="GO" id="GO:0000785">
    <property type="term" value="C:chromatin"/>
    <property type="evidence" value="ECO:0007669"/>
    <property type="project" value="TreeGrafter"/>
</dbReference>
<dbReference type="SUPFAM" id="SSF49417">
    <property type="entry name" value="p53-like transcription factors"/>
    <property type="match status" value="1"/>
</dbReference>